<sequence>MGFVNGVPLRHLFFLVSCLLLALRAESTSSLIRRTAYMVHMDTSLMPKAFKDHHTWYSSTIDSLKFNNSGFENYQSSSPSLIYAYDHALSGFCALFSLQELQDLKKSVGFISAFKDSSFTLHTTHTPEFLSLNPSTGLWPASNYGEDVIVGVIDSGVWPESESFKDNGMSPKLPKKWKGMCVEGQSFNSSLCNAKLIGVSMNSARDTRGHGTYTASIAAGNYVAGANFFGYASGIAKGIAPRARLAVYKVSWNEGRYVYDAAAAIDQAIADGVDIISMSLSRPKNVPLQRDLLAKATFGAMANGVLVSSSAGNKGTDGEILQNGYPWVLTVTAGTTDRWYTGTLALENGLSITGWTLFIGNISNYRSLPLVYEKRRFMCDRALWEIPIGIIICNGYLPLSHQIQNIAQYRVWGAVFIANKSISSEIENTQHTIPCPCMIISSRDALALLEYVESTNSPLARMTFHQTVEGIKPAPIVSANALRGPSLLFPGILKPDVLAPGTLVLAAWPSKLKMEKGWRTFYSRYNILSGTSMACPHASGVAALLKGAHPEWSPSGIRSAIMTTANPLDNTHSPIKDNMNNLAASPLAMGAGQIQPNEALDPGLIYDATPQDYVNLLCSMNFTTEEISSFTRSRNHNCSTPSSDFNYPAFVVSRHDNVTPIVQKFQRTVTNVGEGAATYKARVTYPEGSTVEVLPGELIFRKKYEKQSYNVTISHKGNNDGEISFGALIWVEQNGNRAVRSPIVISPAIYPRE</sequence>
<dbReference type="Pfam" id="PF05922">
    <property type="entry name" value="Inhibitor_I9"/>
    <property type="match status" value="1"/>
</dbReference>
<dbReference type="Gene3D" id="3.30.70.80">
    <property type="entry name" value="Peptidase S8 propeptide/proteinase inhibitor I9"/>
    <property type="match status" value="1"/>
</dbReference>
<keyword evidence="7 9" id="KW-0720">Serine protease</keyword>
<dbReference type="GO" id="GO:0005576">
    <property type="term" value="C:extracellular region"/>
    <property type="evidence" value="ECO:0007669"/>
    <property type="project" value="UniProtKB-SubCell"/>
</dbReference>
<dbReference type="InterPro" id="IPR034197">
    <property type="entry name" value="Peptidases_S8_3"/>
</dbReference>
<evidence type="ECO:0000256" key="3">
    <source>
        <dbReference type="ARBA" id="ARBA00022525"/>
    </source>
</evidence>
<keyword evidence="6 9" id="KW-0378">Hydrolase</keyword>
<keyword evidence="5 10" id="KW-0732">Signal</keyword>
<accession>A0A6A1UGZ7</accession>
<dbReference type="InterPro" id="IPR045051">
    <property type="entry name" value="SBT"/>
</dbReference>
<dbReference type="InterPro" id="IPR036852">
    <property type="entry name" value="Peptidase_S8/S53_dom_sf"/>
</dbReference>
<dbReference type="PANTHER" id="PTHR10795">
    <property type="entry name" value="PROPROTEIN CONVERTASE SUBTILISIN/KEXIN"/>
    <property type="match status" value="1"/>
</dbReference>
<dbReference type="PROSITE" id="PS51892">
    <property type="entry name" value="SUBTILASE"/>
    <property type="match status" value="1"/>
</dbReference>
<comment type="caution">
    <text evidence="14">The sequence shown here is derived from an EMBL/GenBank/DDBJ whole genome shotgun (WGS) entry which is preliminary data.</text>
</comment>
<dbReference type="CDD" id="cd04852">
    <property type="entry name" value="Peptidases_S8_3"/>
    <property type="match status" value="1"/>
</dbReference>
<evidence type="ECO:0000256" key="2">
    <source>
        <dbReference type="ARBA" id="ARBA00011073"/>
    </source>
</evidence>
<feature type="domain" description="Peptidase S8/S53" evidence="11">
    <location>
        <begin position="145"/>
        <end position="569"/>
    </location>
</feature>
<comment type="subcellular location">
    <subcellularLocation>
        <location evidence="1">Secreted</location>
    </subcellularLocation>
</comment>
<evidence type="ECO:0000256" key="8">
    <source>
        <dbReference type="PIRSR" id="PIRSR615500-1"/>
    </source>
</evidence>
<dbReference type="Pfam" id="PF00082">
    <property type="entry name" value="Peptidase_S8"/>
    <property type="match status" value="1"/>
</dbReference>
<evidence type="ECO:0000256" key="6">
    <source>
        <dbReference type="ARBA" id="ARBA00022801"/>
    </source>
</evidence>
<dbReference type="InterPro" id="IPR010259">
    <property type="entry name" value="S8pro/Inhibitor_I9"/>
</dbReference>
<dbReference type="FunFam" id="3.30.70.80:FF:000003">
    <property type="entry name" value="Subtilisin-like protease SBT1.9"/>
    <property type="match status" value="1"/>
</dbReference>
<evidence type="ECO:0000256" key="5">
    <source>
        <dbReference type="ARBA" id="ARBA00022729"/>
    </source>
</evidence>
<feature type="active site" description="Charge relay system" evidence="8 9">
    <location>
        <position position="210"/>
    </location>
</feature>
<dbReference type="EMBL" id="RXIC02000464">
    <property type="protein sequence ID" value="KAB1199443.1"/>
    <property type="molecule type" value="Genomic_DNA"/>
</dbReference>
<keyword evidence="3" id="KW-0964">Secreted</keyword>
<name>A0A6A1UGZ7_9ROSI</name>
<feature type="active site" description="Charge relay system" evidence="8 9">
    <location>
        <position position="532"/>
    </location>
</feature>
<feature type="chain" id="PRO_5025484057" evidence="10">
    <location>
        <begin position="26"/>
        <end position="753"/>
    </location>
</feature>
<feature type="signal peptide" evidence="10">
    <location>
        <begin position="1"/>
        <end position="25"/>
    </location>
</feature>
<keyword evidence="15" id="KW-1185">Reference proteome</keyword>
<dbReference type="SUPFAM" id="SSF52743">
    <property type="entry name" value="Subtilisin-like"/>
    <property type="match status" value="1"/>
</dbReference>
<reference evidence="14 15" key="1">
    <citation type="journal article" date="2019" name="Plant Biotechnol. J.">
        <title>The red bayberry genome and genetic basis of sex determination.</title>
        <authorList>
            <person name="Jia H.M."/>
            <person name="Jia H.J."/>
            <person name="Cai Q.L."/>
            <person name="Wang Y."/>
            <person name="Zhao H.B."/>
            <person name="Yang W.F."/>
            <person name="Wang G.Y."/>
            <person name="Li Y.H."/>
            <person name="Zhan D.L."/>
            <person name="Shen Y.T."/>
            <person name="Niu Q.F."/>
            <person name="Chang L."/>
            <person name="Qiu J."/>
            <person name="Zhao L."/>
            <person name="Xie H.B."/>
            <person name="Fu W.Y."/>
            <person name="Jin J."/>
            <person name="Li X.W."/>
            <person name="Jiao Y."/>
            <person name="Zhou C.C."/>
            <person name="Tu T."/>
            <person name="Chai C.Y."/>
            <person name="Gao J.L."/>
            <person name="Fan L.J."/>
            <person name="van de Weg E."/>
            <person name="Wang J.Y."/>
            <person name="Gao Z.S."/>
        </authorList>
    </citation>
    <scope>NUCLEOTIDE SEQUENCE [LARGE SCALE GENOMIC DNA]</scope>
    <source>
        <tissue evidence="14">Leaves</tissue>
    </source>
</reference>
<gene>
    <name evidence="14" type="ORF">CJ030_MR0G023660</name>
</gene>
<dbReference type="OrthoDB" id="206201at2759"/>
<evidence type="ECO:0000256" key="9">
    <source>
        <dbReference type="PROSITE-ProRule" id="PRU01240"/>
    </source>
</evidence>
<dbReference type="InterPro" id="IPR037045">
    <property type="entry name" value="S8pro/Inhibitor_I9_sf"/>
</dbReference>
<dbReference type="InterPro" id="IPR041469">
    <property type="entry name" value="Subtilisin-like_FN3"/>
</dbReference>
<dbReference type="InterPro" id="IPR000209">
    <property type="entry name" value="Peptidase_S8/S53_dom"/>
</dbReference>
<feature type="domain" description="Subtilisin-like protease fibronectin type-III" evidence="13">
    <location>
        <begin position="644"/>
        <end position="745"/>
    </location>
</feature>
<dbReference type="Proteomes" id="UP000516437">
    <property type="component" value="Unassembled WGS sequence"/>
</dbReference>
<evidence type="ECO:0000256" key="10">
    <source>
        <dbReference type="SAM" id="SignalP"/>
    </source>
</evidence>
<dbReference type="GO" id="GO:0006508">
    <property type="term" value="P:proteolysis"/>
    <property type="evidence" value="ECO:0007669"/>
    <property type="project" value="UniProtKB-KW"/>
</dbReference>
<evidence type="ECO:0000256" key="7">
    <source>
        <dbReference type="ARBA" id="ARBA00022825"/>
    </source>
</evidence>
<feature type="domain" description="Inhibitor I9" evidence="12">
    <location>
        <begin position="37"/>
        <end position="122"/>
    </location>
</feature>
<comment type="similarity">
    <text evidence="2 9">Belongs to the peptidase S8 family.</text>
</comment>
<dbReference type="Gene3D" id="3.50.30.30">
    <property type="match status" value="1"/>
</dbReference>
<evidence type="ECO:0000259" key="12">
    <source>
        <dbReference type="Pfam" id="PF05922"/>
    </source>
</evidence>
<evidence type="ECO:0000259" key="11">
    <source>
        <dbReference type="Pfam" id="PF00082"/>
    </source>
</evidence>
<evidence type="ECO:0000259" key="13">
    <source>
        <dbReference type="Pfam" id="PF17766"/>
    </source>
</evidence>
<dbReference type="InterPro" id="IPR023828">
    <property type="entry name" value="Peptidase_S8_Ser-AS"/>
</dbReference>
<feature type="active site" description="Charge relay system" evidence="8 9">
    <location>
        <position position="154"/>
    </location>
</feature>
<dbReference type="Gene3D" id="3.40.50.200">
    <property type="entry name" value="Peptidase S8/S53 domain"/>
    <property type="match status" value="1"/>
</dbReference>
<dbReference type="Gene3D" id="2.60.40.2310">
    <property type="match status" value="1"/>
</dbReference>
<evidence type="ECO:0000313" key="14">
    <source>
        <dbReference type="EMBL" id="KAB1199443.1"/>
    </source>
</evidence>
<proteinExistence type="inferred from homology"/>
<dbReference type="PROSITE" id="PS00138">
    <property type="entry name" value="SUBTILASE_SER"/>
    <property type="match status" value="1"/>
</dbReference>
<evidence type="ECO:0000313" key="15">
    <source>
        <dbReference type="Proteomes" id="UP000516437"/>
    </source>
</evidence>
<organism evidence="14 15">
    <name type="scientific">Morella rubra</name>
    <name type="common">Chinese bayberry</name>
    <dbReference type="NCBI Taxonomy" id="262757"/>
    <lineage>
        <taxon>Eukaryota</taxon>
        <taxon>Viridiplantae</taxon>
        <taxon>Streptophyta</taxon>
        <taxon>Embryophyta</taxon>
        <taxon>Tracheophyta</taxon>
        <taxon>Spermatophyta</taxon>
        <taxon>Magnoliopsida</taxon>
        <taxon>eudicotyledons</taxon>
        <taxon>Gunneridae</taxon>
        <taxon>Pentapetalae</taxon>
        <taxon>rosids</taxon>
        <taxon>fabids</taxon>
        <taxon>Fagales</taxon>
        <taxon>Myricaceae</taxon>
        <taxon>Morella</taxon>
    </lineage>
</organism>
<dbReference type="AlphaFoldDB" id="A0A6A1UGZ7"/>
<protein>
    <submittedName>
        <fullName evidence="14">Subtilisin-like protease</fullName>
    </submittedName>
</protein>
<dbReference type="Pfam" id="PF17766">
    <property type="entry name" value="fn3_6"/>
    <property type="match status" value="1"/>
</dbReference>
<dbReference type="PRINTS" id="PR00723">
    <property type="entry name" value="SUBTILISIN"/>
</dbReference>
<keyword evidence="4 9" id="KW-0645">Protease</keyword>
<dbReference type="CDD" id="cd02120">
    <property type="entry name" value="PA_subtilisin_like"/>
    <property type="match status" value="1"/>
</dbReference>
<evidence type="ECO:0000256" key="1">
    <source>
        <dbReference type="ARBA" id="ARBA00004613"/>
    </source>
</evidence>
<dbReference type="GO" id="GO:0004252">
    <property type="term" value="F:serine-type endopeptidase activity"/>
    <property type="evidence" value="ECO:0007669"/>
    <property type="project" value="UniProtKB-UniRule"/>
</dbReference>
<evidence type="ECO:0000256" key="4">
    <source>
        <dbReference type="ARBA" id="ARBA00022670"/>
    </source>
</evidence>
<dbReference type="InterPro" id="IPR015500">
    <property type="entry name" value="Peptidase_S8_subtilisin-rel"/>
</dbReference>